<dbReference type="EMBL" id="JAWLOF010000027">
    <property type="protein sequence ID" value="MDV7025418.1"/>
    <property type="molecule type" value="Genomic_DNA"/>
</dbReference>
<accession>A0A427UMT1</accession>
<dbReference type="PANTHER" id="PTHR34472:SF1">
    <property type="entry name" value="SULFUR CARRIER PROTEIN THIS"/>
    <property type="match status" value="1"/>
</dbReference>
<dbReference type="InterPro" id="IPR010035">
    <property type="entry name" value="Thi_S"/>
</dbReference>
<dbReference type="Proteomes" id="UP001187066">
    <property type="component" value="Unassembled WGS sequence"/>
</dbReference>
<evidence type="ECO:0000313" key="3">
    <source>
        <dbReference type="Proteomes" id="UP000275331"/>
    </source>
</evidence>
<name>A0A427UMT1_9ENTR</name>
<dbReference type="InterPro" id="IPR003749">
    <property type="entry name" value="ThiS/MoaD-like"/>
</dbReference>
<dbReference type="EMBL" id="RHXB01000023">
    <property type="protein sequence ID" value="RSE21817.1"/>
    <property type="molecule type" value="Genomic_DNA"/>
</dbReference>
<dbReference type="GeneID" id="84667123"/>
<dbReference type="SUPFAM" id="SSF54285">
    <property type="entry name" value="MoaD/ThiS"/>
    <property type="match status" value="1"/>
</dbReference>
<organism evidence="2 3">
    <name type="scientific">Atlantibacter subterraneus</name>
    <dbReference type="NCBI Taxonomy" id="255519"/>
    <lineage>
        <taxon>Bacteria</taxon>
        <taxon>Pseudomonadati</taxon>
        <taxon>Pseudomonadota</taxon>
        <taxon>Gammaproteobacteria</taxon>
        <taxon>Enterobacterales</taxon>
        <taxon>Enterobacteriaceae</taxon>
        <taxon>Atlantibacter</taxon>
    </lineage>
</organism>
<dbReference type="CDD" id="cd00565">
    <property type="entry name" value="Ubl_ThiS"/>
    <property type="match status" value="1"/>
</dbReference>
<dbReference type="RefSeq" id="WP_125295698.1">
    <property type="nucleotide sequence ID" value="NZ_CP100494.1"/>
</dbReference>
<dbReference type="InterPro" id="IPR016155">
    <property type="entry name" value="Mopterin_synth/thiamin_S_b"/>
</dbReference>
<sequence>MRIALNDQQTDCAEAITLHALLEQQGLLTPGIALAVNDAIVPRGQWSEHVLQDGDSVLLFQVIAGG</sequence>
<gene>
    <name evidence="2" type="primary">thiS</name>
    <name evidence="2" type="ORF">EGT71_22710</name>
    <name evidence="1" type="ORF">R4P48_22475</name>
</gene>
<dbReference type="Gene3D" id="3.10.20.30">
    <property type="match status" value="1"/>
</dbReference>
<evidence type="ECO:0000313" key="2">
    <source>
        <dbReference type="EMBL" id="RSE21817.1"/>
    </source>
</evidence>
<protein>
    <submittedName>
        <fullName evidence="2">Sulfur carrier protein ThiS</fullName>
    </submittedName>
</protein>
<dbReference type="Proteomes" id="UP000275331">
    <property type="component" value="Unassembled WGS sequence"/>
</dbReference>
<dbReference type="AlphaFoldDB" id="A0A427UMT1"/>
<evidence type="ECO:0000313" key="1">
    <source>
        <dbReference type="EMBL" id="MDV7025418.1"/>
    </source>
</evidence>
<dbReference type="OrthoDB" id="6388078at2"/>
<dbReference type="InterPro" id="IPR012675">
    <property type="entry name" value="Beta-grasp_dom_sf"/>
</dbReference>
<dbReference type="NCBIfam" id="TIGR01683">
    <property type="entry name" value="thiS"/>
    <property type="match status" value="1"/>
</dbReference>
<dbReference type="PANTHER" id="PTHR34472">
    <property type="entry name" value="SULFUR CARRIER PROTEIN THIS"/>
    <property type="match status" value="1"/>
</dbReference>
<keyword evidence="4" id="KW-1185">Reference proteome</keyword>
<evidence type="ECO:0000313" key="4">
    <source>
        <dbReference type="Proteomes" id="UP001187066"/>
    </source>
</evidence>
<proteinExistence type="predicted"/>
<dbReference type="Pfam" id="PF02597">
    <property type="entry name" value="ThiS"/>
    <property type="match status" value="1"/>
</dbReference>
<comment type="caution">
    <text evidence="2">The sequence shown here is derived from an EMBL/GenBank/DDBJ whole genome shotgun (WGS) entry which is preliminary data.</text>
</comment>
<reference evidence="1 4" key="2">
    <citation type="submission" date="2023-10" db="EMBL/GenBank/DDBJ databases">
        <authorList>
            <person name="Dale J."/>
        </authorList>
    </citation>
    <scope>NUCLEOTIDE SEQUENCE [LARGE SCALE GENOMIC DNA]</scope>
    <source>
        <strain evidence="1 4">2023EL-00970</strain>
    </source>
</reference>
<reference evidence="2 3" key="1">
    <citation type="submission" date="2018-10" db="EMBL/GenBank/DDBJ databases">
        <title>Transmission dynamics of multidrug resistant bacteria on intensive care unit surfaces.</title>
        <authorList>
            <person name="D'Souza A.W."/>
            <person name="Potter R.F."/>
            <person name="Wallace M."/>
            <person name="Shupe A."/>
            <person name="Patel S."/>
            <person name="Sun S."/>
            <person name="Gul D."/>
            <person name="Kwon J.H."/>
            <person name="Andleeb S."/>
            <person name="Burnham C.-A.D."/>
            <person name="Dantas G."/>
        </authorList>
    </citation>
    <scope>NUCLEOTIDE SEQUENCE [LARGE SCALE GENOMIC DNA]</scope>
    <source>
        <strain evidence="2 3">AS_373</strain>
    </source>
</reference>